<dbReference type="EMBL" id="CP035544">
    <property type="protein sequence ID" value="QBA64764.1"/>
    <property type="molecule type" value="Genomic_DNA"/>
</dbReference>
<reference evidence="1 2" key="1">
    <citation type="submission" date="2019-01" db="EMBL/GenBank/DDBJ databases">
        <title>Muriicola soli sp. nov., isolated from soil.</title>
        <authorList>
            <person name="Kang H.J."/>
            <person name="Kim S.B."/>
        </authorList>
    </citation>
    <scope>NUCLEOTIDE SEQUENCE [LARGE SCALE GENOMIC DNA]</scope>
    <source>
        <strain evidence="1 2">MMS17-SY002</strain>
    </source>
</reference>
<evidence type="ECO:0000313" key="1">
    <source>
        <dbReference type="EMBL" id="QBA64764.1"/>
    </source>
</evidence>
<evidence type="ECO:0008006" key="3">
    <source>
        <dbReference type="Google" id="ProtNLM"/>
    </source>
</evidence>
<name>A0A411EB55_9FLAO</name>
<keyword evidence="2" id="KW-1185">Reference proteome</keyword>
<gene>
    <name evidence="1" type="ORF">EQY75_09635</name>
</gene>
<accession>A0A411EB55</accession>
<proteinExistence type="predicted"/>
<dbReference type="Proteomes" id="UP000290889">
    <property type="component" value="Chromosome"/>
</dbReference>
<sequence>MPYTLDHRVLPKYLEVHIKGNIVPGKELKEAMERWSEVAQLCKVKERNLILVFMDLEGRHSTSSKFNLVDTASTYGWQPDYKLSIVVKNEEQYQHLSFTETVMNNLGYEMKLFLSKREAKKWLFD</sequence>
<dbReference type="OrthoDB" id="1447648at2"/>
<dbReference type="RefSeq" id="WP_129605387.1">
    <property type="nucleotide sequence ID" value="NZ_CP035544.1"/>
</dbReference>
<organism evidence="1 2">
    <name type="scientific">Muriicola soli</name>
    <dbReference type="NCBI Taxonomy" id="2507538"/>
    <lineage>
        <taxon>Bacteria</taxon>
        <taxon>Pseudomonadati</taxon>
        <taxon>Bacteroidota</taxon>
        <taxon>Flavobacteriia</taxon>
        <taxon>Flavobacteriales</taxon>
        <taxon>Flavobacteriaceae</taxon>
        <taxon>Muriicola</taxon>
    </lineage>
</organism>
<dbReference type="KEGG" id="mur:EQY75_09635"/>
<evidence type="ECO:0000313" key="2">
    <source>
        <dbReference type="Proteomes" id="UP000290889"/>
    </source>
</evidence>
<dbReference type="AlphaFoldDB" id="A0A411EB55"/>
<protein>
    <recommendedName>
        <fullName evidence="3">STAS/SEC14 domain-containing protein</fullName>
    </recommendedName>
</protein>